<reference evidence="5 6" key="1">
    <citation type="submission" date="2018-06" db="EMBL/GenBank/DDBJ databases">
        <title>A transcriptomic atlas of mushroom development highlights an independent origin of complex multicellularity.</title>
        <authorList>
            <consortium name="DOE Joint Genome Institute"/>
            <person name="Krizsan K."/>
            <person name="Almasi E."/>
            <person name="Merenyi Z."/>
            <person name="Sahu N."/>
            <person name="Viragh M."/>
            <person name="Koszo T."/>
            <person name="Mondo S."/>
            <person name="Kiss B."/>
            <person name="Balint B."/>
            <person name="Kues U."/>
            <person name="Barry K."/>
            <person name="Hegedus J.C."/>
            <person name="Henrissat B."/>
            <person name="Johnson J."/>
            <person name="Lipzen A."/>
            <person name="Ohm R."/>
            <person name="Nagy I."/>
            <person name="Pangilinan J."/>
            <person name="Yan J."/>
            <person name="Xiong Y."/>
            <person name="Grigoriev I.V."/>
            <person name="Hibbett D.S."/>
            <person name="Nagy L.G."/>
        </authorList>
    </citation>
    <scope>NUCLEOTIDE SEQUENCE [LARGE SCALE GENOMIC DNA]</scope>
    <source>
        <strain evidence="5 6">SZMC22713</strain>
    </source>
</reference>
<evidence type="ECO:0000256" key="1">
    <source>
        <dbReference type="ARBA" id="ARBA00022729"/>
    </source>
</evidence>
<evidence type="ECO:0000259" key="4">
    <source>
        <dbReference type="Pfam" id="PF03330"/>
    </source>
</evidence>
<dbReference type="PANTHER" id="PTHR31836">
    <property type="match status" value="1"/>
</dbReference>
<dbReference type="EMBL" id="ML170157">
    <property type="protein sequence ID" value="TDL28709.1"/>
    <property type="molecule type" value="Genomic_DNA"/>
</dbReference>
<dbReference type="Proteomes" id="UP000294933">
    <property type="component" value="Unassembled WGS sequence"/>
</dbReference>
<dbReference type="Gene3D" id="2.40.40.10">
    <property type="entry name" value="RlpA-like domain"/>
    <property type="match status" value="1"/>
</dbReference>
<dbReference type="Pfam" id="PF03330">
    <property type="entry name" value="DPBB_1"/>
    <property type="match status" value="1"/>
</dbReference>
<feature type="domain" description="RlpA-like protein double-psi beta-barrel" evidence="4">
    <location>
        <begin position="134"/>
        <end position="181"/>
    </location>
</feature>
<sequence length="189" mass="19829">MFSLPTILAVLSVAASVSSLTTPHHLRTVHHRRALAARAPSPIADAAPLDSAQVVRTRKRRSGGRCKPAPSSSSKAPSAATPAPAANAGTFYGIGLGSCGWTNGGDDLIAAVSWKLYDSFPGYQGGNPNNNPVCGRKVTAHYNGKSTQVTIVDRCTGCAETDLDFSPAAFNQLADFALGRIHGVKWNWD</sequence>
<dbReference type="InterPro" id="IPR051477">
    <property type="entry name" value="Expansin_CellWall"/>
</dbReference>
<dbReference type="PANTHER" id="PTHR31836:SF28">
    <property type="entry name" value="SRCR DOMAIN-CONTAINING PROTEIN-RELATED"/>
    <property type="match status" value="1"/>
</dbReference>
<dbReference type="STRING" id="50990.A0A4Y7QP94"/>
<keyword evidence="6" id="KW-1185">Reference proteome</keyword>
<dbReference type="AlphaFoldDB" id="A0A4Y7QP94"/>
<feature type="signal peptide" evidence="3">
    <location>
        <begin position="1"/>
        <end position="19"/>
    </location>
</feature>
<proteinExistence type="predicted"/>
<feature type="compositionally biased region" description="Low complexity" evidence="2">
    <location>
        <begin position="68"/>
        <end position="81"/>
    </location>
</feature>
<evidence type="ECO:0000256" key="3">
    <source>
        <dbReference type="SAM" id="SignalP"/>
    </source>
</evidence>
<accession>A0A4Y7QP94</accession>
<evidence type="ECO:0000313" key="5">
    <source>
        <dbReference type="EMBL" id="TDL28709.1"/>
    </source>
</evidence>
<gene>
    <name evidence="5" type="ORF">BD410DRAFT_811779</name>
</gene>
<feature type="chain" id="PRO_5021202947" description="RlpA-like protein double-psi beta-barrel domain-containing protein" evidence="3">
    <location>
        <begin position="20"/>
        <end position="189"/>
    </location>
</feature>
<dbReference type="OrthoDB" id="623670at2759"/>
<dbReference type="InterPro" id="IPR009009">
    <property type="entry name" value="RlpA-like_DPBB"/>
</dbReference>
<organism evidence="5 6">
    <name type="scientific">Rickenella mellea</name>
    <dbReference type="NCBI Taxonomy" id="50990"/>
    <lineage>
        <taxon>Eukaryota</taxon>
        <taxon>Fungi</taxon>
        <taxon>Dikarya</taxon>
        <taxon>Basidiomycota</taxon>
        <taxon>Agaricomycotina</taxon>
        <taxon>Agaricomycetes</taxon>
        <taxon>Hymenochaetales</taxon>
        <taxon>Rickenellaceae</taxon>
        <taxon>Rickenella</taxon>
    </lineage>
</organism>
<dbReference type="CDD" id="cd22191">
    <property type="entry name" value="DPBB_RlpA_EXP_N-like"/>
    <property type="match status" value="1"/>
</dbReference>
<evidence type="ECO:0000313" key="6">
    <source>
        <dbReference type="Proteomes" id="UP000294933"/>
    </source>
</evidence>
<dbReference type="VEuPathDB" id="FungiDB:BD410DRAFT_811779"/>
<dbReference type="SUPFAM" id="SSF50685">
    <property type="entry name" value="Barwin-like endoglucanases"/>
    <property type="match status" value="1"/>
</dbReference>
<name>A0A4Y7QP94_9AGAM</name>
<feature type="region of interest" description="Disordered" evidence="2">
    <location>
        <begin position="47"/>
        <end position="81"/>
    </location>
</feature>
<evidence type="ECO:0000256" key="2">
    <source>
        <dbReference type="SAM" id="MobiDB-lite"/>
    </source>
</evidence>
<keyword evidence="1 3" id="KW-0732">Signal</keyword>
<dbReference type="InterPro" id="IPR036908">
    <property type="entry name" value="RlpA-like_sf"/>
</dbReference>
<protein>
    <recommendedName>
        <fullName evidence="4">RlpA-like protein double-psi beta-barrel domain-containing protein</fullName>
    </recommendedName>
</protein>